<dbReference type="InterPro" id="IPR008780">
    <property type="entry name" value="Plasmodium_Vir"/>
</dbReference>
<keyword evidence="1" id="KW-0175">Coiled coil</keyword>
<evidence type="ECO:0000256" key="2">
    <source>
        <dbReference type="SAM" id="MobiDB-lite"/>
    </source>
</evidence>
<dbReference type="AlphaFoldDB" id="A0A1C3KIZ1"/>
<feature type="coiled-coil region" evidence="1">
    <location>
        <begin position="135"/>
        <end position="191"/>
    </location>
</feature>
<keyword evidence="3" id="KW-0472">Membrane</keyword>
<evidence type="ECO:0000313" key="5">
    <source>
        <dbReference type="Proteomes" id="UP000243200"/>
    </source>
</evidence>
<sequence length="319" mass="37280">MGTEDNEYFGEFKKGVDDKPEEEEEDLDDQFLAGENYYSSINSFHVYEEEFSTVDGETSNIQKYQKLCSTFSDVFYSNNYPIDSCFKIAKYLHHIKLKKDQNNDDRCKCLNYLLNTSEEFNTSLGYEAKKLFRAYNKLSNKIDTCNLRIEYIENEEVLGKIKKLHDLHKTMVKLENSISSKQEDIQKNAEEFAQYYLNTKNDCQGTEMDGYCTELKVIEQYIYRSTQLKKYTKASEILRKLIPNDGTSIIVSCIMSLGITFILYILYKFTPLGSLANTQIQKKIKMWNNIPENESQLHIPGHDQLNMENSKFNIKYHSA</sequence>
<evidence type="ECO:0000256" key="3">
    <source>
        <dbReference type="SAM" id="Phobius"/>
    </source>
</evidence>
<dbReference type="VEuPathDB" id="PlasmoDB:PocGH01_00229500"/>
<keyword evidence="3" id="KW-1133">Transmembrane helix</keyword>
<evidence type="ECO:0000256" key="1">
    <source>
        <dbReference type="SAM" id="Coils"/>
    </source>
</evidence>
<protein>
    <submittedName>
        <fullName evidence="4">Plasmodium vivax Vir protein, putative</fullName>
    </submittedName>
</protein>
<organism evidence="4 5">
    <name type="scientific">Plasmodium ovale</name>
    <name type="common">malaria parasite P. ovale</name>
    <dbReference type="NCBI Taxonomy" id="36330"/>
    <lineage>
        <taxon>Eukaryota</taxon>
        <taxon>Sar</taxon>
        <taxon>Alveolata</taxon>
        <taxon>Apicomplexa</taxon>
        <taxon>Aconoidasida</taxon>
        <taxon>Haemosporida</taxon>
        <taxon>Plasmodiidae</taxon>
        <taxon>Plasmodium</taxon>
        <taxon>Plasmodium (Plasmodium)</taxon>
    </lineage>
</organism>
<accession>A0A1C3KIZ1</accession>
<keyword evidence="3" id="KW-0812">Transmembrane</keyword>
<gene>
    <name evidence="4" type="primary">PowCR01_000157300</name>
    <name evidence="4" type="ORF">POWCR01_000157300</name>
</gene>
<dbReference type="Pfam" id="PF05795">
    <property type="entry name" value="Plasmodium_Vir"/>
    <property type="match status" value="2"/>
</dbReference>
<feature type="transmembrane region" description="Helical" evidence="3">
    <location>
        <begin position="249"/>
        <end position="267"/>
    </location>
</feature>
<proteinExistence type="predicted"/>
<name>A0A1C3KIZ1_PLAOA</name>
<dbReference type="EMBL" id="FLRJ01000519">
    <property type="protein sequence ID" value="SBT73830.1"/>
    <property type="molecule type" value="Genomic_DNA"/>
</dbReference>
<dbReference type="VEuPathDB" id="PlasmoDB:POWCR01_000157300"/>
<reference evidence="4 5" key="1">
    <citation type="submission" date="2016-06" db="EMBL/GenBank/DDBJ databases">
        <authorList>
            <consortium name="Pathogen Informatics"/>
        </authorList>
    </citation>
    <scope>NUCLEOTIDE SEQUENCE [LARGE SCALE GENOMIC DNA]</scope>
</reference>
<dbReference type="OrthoDB" id="387682at2759"/>
<dbReference type="Proteomes" id="UP000243200">
    <property type="component" value="Unassembled WGS sequence"/>
</dbReference>
<evidence type="ECO:0000313" key="4">
    <source>
        <dbReference type="EMBL" id="SBT73830.1"/>
    </source>
</evidence>
<feature type="region of interest" description="Disordered" evidence="2">
    <location>
        <begin position="1"/>
        <end position="25"/>
    </location>
</feature>